<evidence type="ECO:0008006" key="3">
    <source>
        <dbReference type="Google" id="ProtNLM"/>
    </source>
</evidence>
<dbReference type="InterPro" id="IPR008257">
    <property type="entry name" value="Pept_M19"/>
</dbReference>
<comment type="caution">
    <text evidence="1">The sequence shown here is derived from an EMBL/GenBank/DDBJ whole genome shotgun (WGS) entry which is preliminary data.</text>
</comment>
<dbReference type="EMBL" id="BAABJX010000068">
    <property type="protein sequence ID" value="GAA4851748.1"/>
    <property type="molecule type" value="Genomic_DNA"/>
</dbReference>
<name>A0ABP9DLF8_9BACT</name>
<reference evidence="2" key="1">
    <citation type="journal article" date="2019" name="Int. J. Syst. Evol. Microbiol.">
        <title>The Global Catalogue of Microorganisms (GCM) 10K type strain sequencing project: providing services to taxonomists for standard genome sequencing and annotation.</title>
        <authorList>
            <consortium name="The Broad Institute Genomics Platform"/>
            <consortium name="The Broad Institute Genome Sequencing Center for Infectious Disease"/>
            <person name="Wu L."/>
            <person name="Ma J."/>
        </authorList>
    </citation>
    <scope>NUCLEOTIDE SEQUENCE [LARGE SCALE GENOMIC DNA]</scope>
    <source>
        <strain evidence="2">JCM 18326</strain>
    </source>
</reference>
<accession>A0ABP9DLF8</accession>
<dbReference type="Pfam" id="PF01244">
    <property type="entry name" value="Peptidase_M19"/>
    <property type="match status" value="1"/>
</dbReference>
<evidence type="ECO:0000313" key="1">
    <source>
        <dbReference type="EMBL" id="GAA4851748.1"/>
    </source>
</evidence>
<dbReference type="SUPFAM" id="SSF51556">
    <property type="entry name" value="Metallo-dependent hydrolases"/>
    <property type="match status" value="1"/>
</dbReference>
<keyword evidence="2" id="KW-1185">Reference proteome</keyword>
<dbReference type="InterPro" id="IPR032466">
    <property type="entry name" value="Metal_Hydrolase"/>
</dbReference>
<gene>
    <name evidence="1" type="ORF">GCM10023331_40410</name>
</gene>
<dbReference type="Proteomes" id="UP001500298">
    <property type="component" value="Unassembled WGS sequence"/>
</dbReference>
<dbReference type="RefSeq" id="WP_345375182.1">
    <property type="nucleotide sequence ID" value="NZ_BAABJX010000068.1"/>
</dbReference>
<proteinExistence type="predicted"/>
<protein>
    <recommendedName>
        <fullName evidence="3">Peptidase M19</fullName>
    </recommendedName>
</protein>
<organism evidence="1 2">
    <name type="scientific">Algivirga pacifica</name>
    <dbReference type="NCBI Taxonomy" id="1162670"/>
    <lineage>
        <taxon>Bacteria</taxon>
        <taxon>Pseudomonadati</taxon>
        <taxon>Bacteroidota</taxon>
        <taxon>Cytophagia</taxon>
        <taxon>Cytophagales</taxon>
        <taxon>Flammeovirgaceae</taxon>
        <taxon>Algivirga</taxon>
    </lineage>
</organism>
<evidence type="ECO:0000313" key="2">
    <source>
        <dbReference type="Proteomes" id="UP001500298"/>
    </source>
</evidence>
<dbReference type="Gene3D" id="3.20.20.140">
    <property type="entry name" value="Metal-dependent hydrolases"/>
    <property type="match status" value="1"/>
</dbReference>
<sequence>MSDFNDIIVDMHCHPALKPFGQHHALGIPDSIQQDILELPPPLATQRNSIWHYDNPTFWDKFKNALPGNLIHFSQSDFTSIAAGNVRVVTVALYPLERGFVDSNFGTGKLTEFVVNLTTMVGKPRIKRLQEMEDYFSDLEKEYAFYRWWDGKEVDTHKGTFKYCLSKNYAHLMDIISKDEHAIGVVFSIEGGNVLNTGMGKPIHREEVLQNVDKIKAWSHKPLYMTYAHHFYNNLCGHAESMNGISNKLVDQSEGLNEGITPLGFEVLDRLLDKEKHRILIDIKHMSVKSRQQYLQYLKENYQYDPVPLIVSHGAATGTKSYYEQTMSTEMSSHLYDMDINFFDDEILEITRSGGLFCLQIDERRIASKAALKQASGKIGRKKVLFHRAKLVWNNIQHVAEVLDRADFYPWGTVALGSDYDGIVNPLNGYWTAEDLKELDTYLLMHAYDYMEGKGKYLSNGSHTDPEEIVSRFLSDNAMAFLEKHY</sequence>